<dbReference type="GO" id="GO:0000976">
    <property type="term" value="F:transcription cis-regulatory region binding"/>
    <property type="evidence" value="ECO:0007669"/>
    <property type="project" value="TreeGrafter"/>
</dbReference>
<dbReference type="PROSITE" id="PS50932">
    <property type="entry name" value="HTH_LACI_2"/>
    <property type="match status" value="1"/>
</dbReference>
<dbReference type="PANTHER" id="PTHR30146:SF153">
    <property type="entry name" value="LACTOSE OPERON REPRESSOR"/>
    <property type="match status" value="1"/>
</dbReference>
<protein>
    <submittedName>
        <fullName evidence="5">LacI family transcriptional regulator</fullName>
    </submittedName>
</protein>
<evidence type="ECO:0000256" key="3">
    <source>
        <dbReference type="ARBA" id="ARBA00023163"/>
    </source>
</evidence>
<dbReference type="Gene3D" id="1.10.260.40">
    <property type="entry name" value="lambda repressor-like DNA-binding domains"/>
    <property type="match status" value="1"/>
</dbReference>
<dbReference type="RefSeq" id="WP_169492282.1">
    <property type="nucleotide sequence ID" value="NZ_JABBGM010000002.1"/>
</dbReference>
<comment type="caution">
    <text evidence="5">The sequence shown here is derived from an EMBL/GenBank/DDBJ whole genome shotgun (WGS) entry which is preliminary data.</text>
</comment>
<evidence type="ECO:0000256" key="1">
    <source>
        <dbReference type="ARBA" id="ARBA00023015"/>
    </source>
</evidence>
<gene>
    <name evidence="5" type="ORF">HHL27_04940</name>
</gene>
<name>A0A7Y0BMP9_9SPHN</name>
<dbReference type="InterPro" id="IPR010982">
    <property type="entry name" value="Lambda_DNA-bd_dom_sf"/>
</dbReference>
<dbReference type="EMBL" id="JABBGM010000002">
    <property type="protein sequence ID" value="NML93013.1"/>
    <property type="molecule type" value="Genomic_DNA"/>
</dbReference>
<dbReference type="SMART" id="SM00354">
    <property type="entry name" value="HTH_LACI"/>
    <property type="match status" value="1"/>
</dbReference>
<dbReference type="SUPFAM" id="SSF53822">
    <property type="entry name" value="Periplasmic binding protein-like I"/>
    <property type="match status" value="1"/>
</dbReference>
<feature type="domain" description="HTH lacI-type" evidence="4">
    <location>
        <begin position="6"/>
        <end position="59"/>
    </location>
</feature>
<dbReference type="Pfam" id="PF00356">
    <property type="entry name" value="LacI"/>
    <property type="match status" value="1"/>
</dbReference>
<sequence>MNNRRPTGTDVARLAGVSKSAVSRVYAGGFVSEEARERIVEAARILKYRPNNTARSLTTNRSHLIGLAITGLDNQFYPLMVDLLHQALRDAGYRMVLFVTHGEADLDPVLDELLGYRLDGVILASSSHAARVGHECLEAGVPVVMLNNVDPEDRVPGVCTDNVAGAEEIARFLLDGGHRQLGVVSGLEESLAAAERAAAFTRIVEAHGEATVRTECGHFSEDGAYAAASLLLSGPNRVTALFCVTDFMAFFALAAARNLGLEPGRDVAIFGFDDDPISSWRAFQLATFRQPLEEMVATAVDMLAAQIRGQALPMGTRRLAGKIILRLSASFA</sequence>
<dbReference type="CDD" id="cd01392">
    <property type="entry name" value="HTH_LacI"/>
    <property type="match status" value="1"/>
</dbReference>
<dbReference type="Pfam" id="PF13377">
    <property type="entry name" value="Peripla_BP_3"/>
    <property type="match status" value="1"/>
</dbReference>
<organism evidence="5 6">
    <name type="scientific">Novosphingobium olei</name>
    <dbReference type="NCBI Taxonomy" id="2728851"/>
    <lineage>
        <taxon>Bacteria</taxon>
        <taxon>Pseudomonadati</taxon>
        <taxon>Pseudomonadota</taxon>
        <taxon>Alphaproteobacteria</taxon>
        <taxon>Sphingomonadales</taxon>
        <taxon>Sphingomonadaceae</taxon>
        <taxon>Novosphingobium</taxon>
    </lineage>
</organism>
<reference evidence="5 6" key="1">
    <citation type="submission" date="2020-04" db="EMBL/GenBank/DDBJ databases">
        <title>Novosphingobium sp. TW-4 isolated from soil.</title>
        <authorList>
            <person name="Dahal R.H."/>
            <person name="Chaudhary D.K."/>
        </authorList>
    </citation>
    <scope>NUCLEOTIDE SEQUENCE [LARGE SCALE GENOMIC DNA]</scope>
    <source>
        <strain evidence="5 6">TW-4</strain>
    </source>
</reference>
<dbReference type="Gene3D" id="3.40.50.2300">
    <property type="match status" value="2"/>
</dbReference>
<evidence type="ECO:0000313" key="5">
    <source>
        <dbReference type="EMBL" id="NML93013.1"/>
    </source>
</evidence>
<keyword evidence="3" id="KW-0804">Transcription</keyword>
<dbReference type="Proteomes" id="UP000583556">
    <property type="component" value="Unassembled WGS sequence"/>
</dbReference>
<keyword evidence="2" id="KW-0238">DNA-binding</keyword>
<proteinExistence type="predicted"/>
<keyword evidence="6" id="KW-1185">Reference proteome</keyword>
<dbReference type="InterPro" id="IPR028082">
    <property type="entry name" value="Peripla_BP_I"/>
</dbReference>
<dbReference type="InterPro" id="IPR000843">
    <property type="entry name" value="HTH_LacI"/>
</dbReference>
<dbReference type="SUPFAM" id="SSF47413">
    <property type="entry name" value="lambda repressor-like DNA-binding domains"/>
    <property type="match status" value="1"/>
</dbReference>
<keyword evidence="1" id="KW-0805">Transcription regulation</keyword>
<dbReference type="GO" id="GO:0003700">
    <property type="term" value="F:DNA-binding transcription factor activity"/>
    <property type="evidence" value="ECO:0007669"/>
    <property type="project" value="TreeGrafter"/>
</dbReference>
<evidence type="ECO:0000313" key="6">
    <source>
        <dbReference type="Proteomes" id="UP000583556"/>
    </source>
</evidence>
<dbReference type="InterPro" id="IPR046335">
    <property type="entry name" value="LacI/GalR-like_sensor"/>
</dbReference>
<evidence type="ECO:0000256" key="2">
    <source>
        <dbReference type="ARBA" id="ARBA00023125"/>
    </source>
</evidence>
<accession>A0A7Y0BMP9</accession>
<dbReference type="AlphaFoldDB" id="A0A7Y0BMP9"/>
<evidence type="ECO:0000259" key="4">
    <source>
        <dbReference type="PROSITE" id="PS50932"/>
    </source>
</evidence>
<dbReference type="PANTHER" id="PTHR30146">
    <property type="entry name" value="LACI-RELATED TRANSCRIPTIONAL REPRESSOR"/>
    <property type="match status" value="1"/>
</dbReference>
<dbReference type="CDD" id="cd06278">
    <property type="entry name" value="PBP1_LacI-like"/>
    <property type="match status" value="1"/>
</dbReference>